<dbReference type="PANTHER" id="PTHR43031:SF17">
    <property type="entry name" value="SULFURTRANSFERASE YTWF-RELATED"/>
    <property type="match status" value="1"/>
</dbReference>
<sequence>MLPEITVTELSKKMAAGEDILLIDVREPVEYEICALTSVLIPLAEIPKKLENIPQDKPVILVCHHGFRSAQALQYLQQRFGYKNLLNLKGGIHAWAEQIDPTMPVY</sequence>
<dbReference type="AlphaFoldDB" id="A0A512ARM4"/>
<keyword evidence="3" id="KW-1185">Reference proteome</keyword>
<dbReference type="Pfam" id="PF00581">
    <property type="entry name" value="Rhodanese"/>
    <property type="match status" value="1"/>
</dbReference>
<dbReference type="SUPFAM" id="SSF52821">
    <property type="entry name" value="Rhodanese/Cell cycle control phosphatase"/>
    <property type="match status" value="1"/>
</dbReference>
<evidence type="ECO:0000313" key="3">
    <source>
        <dbReference type="Proteomes" id="UP000321532"/>
    </source>
</evidence>
<accession>A0A512ARM4</accession>
<dbReference type="InterPro" id="IPR036873">
    <property type="entry name" value="Rhodanese-like_dom_sf"/>
</dbReference>
<dbReference type="Gene3D" id="3.40.250.10">
    <property type="entry name" value="Rhodanese-like domain"/>
    <property type="match status" value="1"/>
</dbReference>
<dbReference type="Proteomes" id="UP000321532">
    <property type="component" value="Unassembled WGS sequence"/>
</dbReference>
<reference evidence="2 3" key="1">
    <citation type="submission" date="2019-07" db="EMBL/GenBank/DDBJ databases">
        <title>Whole genome shotgun sequence of Adhaeribacter aerolatus NBRC 106133.</title>
        <authorList>
            <person name="Hosoyama A."/>
            <person name="Uohara A."/>
            <person name="Ohji S."/>
            <person name="Ichikawa N."/>
        </authorList>
    </citation>
    <scope>NUCLEOTIDE SEQUENCE [LARGE SCALE GENOMIC DNA]</scope>
    <source>
        <strain evidence="2 3">NBRC 106133</strain>
    </source>
</reference>
<dbReference type="InterPro" id="IPR050229">
    <property type="entry name" value="GlpE_sulfurtransferase"/>
</dbReference>
<dbReference type="PROSITE" id="PS50206">
    <property type="entry name" value="RHODANESE_3"/>
    <property type="match status" value="1"/>
</dbReference>
<feature type="domain" description="Rhodanese" evidence="1">
    <location>
        <begin position="16"/>
        <end position="104"/>
    </location>
</feature>
<dbReference type="InterPro" id="IPR001763">
    <property type="entry name" value="Rhodanese-like_dom"/>
</dbReference>
<organism evidence="2 3">
    <name type="scientific">Adhaeribacter aerolatus</name>
    <dbReference type="NCBI Taxonomy" id="670289"/>
    <lineage>
        <taxon>Bacteria</taxon>
        <taxon>Pseudomonadati</taxon>
        <taxon>Bacteroidota</taxon>
        <taxon>Cytophagia</taxon>
        <taxon>Cytophagales</taxon>
        <taxon>Hymenobacteraceae</taxon>
        <taxon>Adhaeribacter</taxon>
    </lineage>
</organism>
<comment type="caution">
    <text evidence="2">The sequence shown here is derived from an EMBL/GenBank/DDBJ whole genome shotgun (WGS) entry which is preliminary data.</text>
</comment>
<evidence type="ECO:0000313" key="2">
    <source>
        <dbReference type="EMBL" id="GEO02365.1"/>
    </source>
</evidence>
<protein>
    <recommendedName>
        <fullName evidence="1">Rhodanese domain-containing protein</fullName>
    </recommendedName>
</protein>
<gene>
    <name evidence="2" type="ORF">AAE02nite_00290</name>
</gene>
<name>A0A512ARM4_9BACT</name>
<dbReference type="PANTHER" id="PTHR43031">
    <property type="entry name" value="FAD-DEPENDENT OXIDOREDUCTASE"/>
    <property type="match status" value="1"/>
</dbReference>
<evidence type="ECO:0000259" key="1">
    <source>
        <dbReference type="PROSITE" id="PS50206"/>
    </source>
</evidence>
<dbReference type="SMART" id="SM00450">
    <property type="entry name" value="RHOD"/>
    <property type="match status" value="1"/>
</dbReference>
<dbReference type="EMBL" id="BJYS01000001">
    <property type="protein sequence ID" value="GEO02365.1"/>
    <property type="molecule type" value="Genomic_DNA"/>
</dbReference>
<proteinExistence type="predicted"/>
<dbReference type="RefSeq" id="WP_246150693.1">
    <property type="nucleotide sequence ID" value="NZ_BJYS01000001.1"/>
</dbReference>